<reference evidence="5" key="2">
    <citation type="submission" date="2017-05" db="UniProtKB">
        <authorList>
            <consortium name="EnsemblMetazoa"/>
        </authorList>
    </citation>
    <scope>IDENTIFICATION</scope>
</reference>
<dbReference type="GO" id="GO:0004843">
    <property type="term" value="F:cysteine-type deubiquitinase activity"/>
    <property type="evidence" value="ECO:0007669"/>
    <property type="project" value="UniProtKB-EC"/>
</dbReference>
<evidence type="ECO:0000313" key="6">
    <source>
        <dbReference type="Proteomes" id="UP000007879"/>
    </source>
</evidence>
<evidence type="ECO:0000259" key="4">
    <source>
        <dbReference type="PROSITE" id="PS50235"/>
    </source>
</evidence>
<dbReference type="eggNOG" id="KOG1868">
    <property type="taxonomic scope" value="Eukaryota"/>
</dbReference>
<keyword evidence="6" id="KW-1185">Reference proteome</keyword>
<dbReference type="AlphaFoldDB" id="A0A1X7UZA7"/>
<dbReference type="GO" id="GO:0016579">
    <property type="term" value="P:protein deubiquitination"/>
    <property type="evidence" value="ECO:0007669"/>
    <property type="project" value="InterPro"/>
</dbReference>
<name>A0A1X7UZA7_AMPQE</name>
<evidence type="ECO:0000256" key="3">
    <source>
        <dbReference type="SAM" id="MobiDB-lite"/>
    </source>
</evidence>
<dbReference type="PANTHER" id="PTHR21646:SF23">
    <property type="entry name" value="UBIQUITIN CARBOXYL-TERMINAL HYDROLASE USP2"/>
    <property type="match status" value="1"/>
</dbReference>
<feature type="compositionally biased region" description="Basic and acidic residues" evidence="3">
    <location>
        <begin position="516"/>
        <end position="525"/>
    </location>
</feature>
<dbReference type="PANTHER" id="PTHR21646">
    <property type="entry name" value="UBIQUITIN CARBOXYL-TERMINAL HYDROLASE"/>
    <property type="match status" value="1"/>
</dbReference>
<dbReference type="STRING" id="400682.A0A1X7UZA7"/>
<dbReference type="InterPro" id="IPR018200">
    <property type="entry name" value="USP_CS"/>
</dbReference>
<dbReference type="Pfam" id="PF00443">
    <property type="entry name" value="UCH"/>
    <property type="match status" value="1"/>
</dbReference>
<dbReference type="EC" id="3.4.19.12" evidence="2"/>
<organism evidence="5">
    <name type="scientific">Amphimedon queenslandica</name>
    <name type="common">Sponge</name>
    <dbReference type="NCBI Taxonomy" id="400682"/>
    <lineage>
        <taxon>Eukaryota</taxon>
        <taxon>Metazoa</taxon>
        <taxon>Porifera</taxon>
        <taxon>Demospongiae</taxon>
        <taxon>Heteroscleromorpha</taxon>
        <taxon>Haplosclerida</taxon>
        <taxon>Niphatidae</taxon>
        <taxon>Amphimedon</taxon>
    </lineage>
</organism>
<protein>
    <recommendedName>
        <fullName evidence="2">ubiquitinyl hydrolase 1</fullName>
        <ecNumber evidence="2">3.4.19.12</ecNumber>
    </recommendedName>
</protein>
<accession>A0A1X7UZA7</accession>
<feature type="compositionally biased region" description="Polar residues" evidence="3">
    <location>
        <begin position="601"/>
        <end position="623"/>
    </location>
</feature>
<sequence length="1002" mass="111336">MFSHFQLGAYSPTVRLMYSVGKWAVRKVKAAIKKGKDGDATEKVVLAATKEQLPDDDDLSMFHKVTFSPSVPSSFVMSTDADDDMSSYSESDSSLEEASLELKDFLDISPAMESSSLSTIVRTRSLIDLREKPQPSCRLGKSLSLPSLAMKDAEEKNGGEKQCPCESFAQKSSEDNDTCTGPPASSFYSTPTIKKGKSREDLQGERPNEIKYRWTLSLPNVNKYSSMSSATYDEMSCAYFSSEEEYFGDYSTDFEIKEAVTIAPSLTSVVKKKNVEGKHQPMQSFSLPSLNTWQSRNFDGNLSLLTSMRQKSQSLNLHFPVKQNISFPGASRPLSWLTKNESKAASSPTRSPPIWKIKEWEIESWFPTCTATAPQVLQRRSFSEPYLGKSSTIRLKFSYSLPKLHSFSSGYMSQKRSPNPSISSLLKYSSRLAVTGAQIFSEDEDKACNSTAEEKACPTDTKYQLVTVEQKACPTTSSVQPVTINEKAHSTVISVRHFTVEEKVYPTIETAERVYIEEETKEKESSTNTSAQPTTKGKKSSTNTSSQPTTKGKESSTNTSSQPTTKEKESSTNTSSQPTTKGKESSTNTSAQPTTKEKDSSTNTSSQPTTKGKESSTNTSAQPTTKKKESSTNSKDADPSIQSTNNKEIILQPEVPKLGGLIGLKNSKNSCYLNAVLQCVSHTTKLTDYFLSGEAKKEPGYSSKIIGAYNSFLKDMWMPKENTKAVLPRRIRAALTPSIDILQENGQEDAQEFLQYLLPCLHDHINKPPLDSPRTKALKRNNGLISITPPVPISSEFMKSCFSELFMGQTKSSLTCHKCSRTSSSVESFWNLSLPLPTKGLFSKYVSFTLSDCFRLFAAEEKLIKENRPRCSKCGTLQNFSKKLEVQKFPESFILHLKRFSFQDGHLVKLTSAVKVPTTLSVKEIAADKESAKSFYYELYGVIHHSGYLDGGHYQADCKHNGKWYNFNDDIVSKKSTAEITVPSSSPYLLFYEKKQFEVKAS</sequence>
<dbReference type="InterPro" id="IPR038765">
    <property type="entry name" value="Papain-like_cys_pep_sf"/>
</dbReference>
<evidence type="ECO:0000256" key="1">
    <source>
        <dbReference type="ARBA" id="ARBA00000707"/>
    </source>
</evidence>
<dbReference type="PROSITE" id="PS50235">
    <property type="entry name" value="USP_3"/>
    <property type="match status" value="1"/>
</dbReference>
<dbReference type="InterPro" id="IPR001394">
    <property type="entry name" value="Peptidase_C19_UCH"/>
</dbReference>
<feature type="compositionally biased region" description="Polar residues" evidence="3">
    <location>
        <begin position="577"/>
        <end position="594"/>
    </location>
</feature>
<feature type="domain" description="USP" evidence="4">
    <location>
        <begin position="662"/>
        <end position="995"/>
    </location>
</feature>
<dbReference type="EnsemblMetazoa" id="XM_003386310.2">
    <property type="protein sequence ID" value="XP_003386358.1"/>
    <property type="gene ID" value="LOC100638851"/>
</dbReference>
<reference evidence="6" key="1">
    <citation type="journal article" date="2010" name="Nature">
        <title>The Amphimedon queenslandica genome and the evolution of animal complexity.</title>
        <authorList>
            <person name="Srivastava M."/>
            <person name="Simakov O."/>
            <person name="Chapman J."/>
            <person name="Fahey B."/>
            <person name="Gauthier M.E."/>
            <person name="Mitros T."/>
            <person name="Richards G.S."/>
            <person name="Conaco C."/>
            <person name="Dacre M."/>
            <person name="Hellsten U."/>
            <person name="Larroux C."/>
            <person name="Putnam N.H."/>
            <person name="Stanke M."/>
            <person name="Adamska M."/>
            <person name="Darling A."/>
            <person name="Degnan S.M."/>
            <person name="Oakley T.H."/>
            <person name="Plachetzki D.C."/>
            <person name="Zhai Y."/>
            <person name="Adamski M."/>
            <person name="Calcino A."/>
            <person name="Cummins S.F."/>
            <person name="Goodstein D.M."/>
            <person name="Harris C."/>
            <person name="Jackson D.J."/>
            <person name="Leys S.P."/>
            <person name="Shu S."/>
            <person name="Woodcroft B.J."/>
            <person name="Vervoort M."/>
            <person name="Kosik K.S."/>
            <person name="Manning G."/>
            <person name="Degnan B.M."/>
            <person name="Rokhsar D.S."/>
        </authorList>
    </citation>
    <scope>NUCLEOTIDE SEQUENCE [LARGE SCALE GENOMIC DNA]</scope>
</reference>
<dbReference type="PROSITE" id="PS00973">
    <property type="entry name" value="USP_2"/>
    <property type="match status" value="1"/>
</dbReference>
<feature type="region of interest" description="Disordered" evidence="3">
    <location>
        <begin position="516"/>
        <end position="648"/>
    </location>
</feature>
<dbReference type="InterPro" id="IPR028889">
    <property type="entry name" value="USP"/>
</dbReference>
<dbReference type="SUPFAM" id="SSF54001">
    <property type="entry name" value="Cysteine proteinases"/>
    <property type="match status" value="1"/>
</dbReference>
<dbReference type="OrthoDB" id="292964at2759"/>
<dbReference type="InParanoid" id="A0A1X7UZA7"/>
<feature type="region of interest" description="Disordered" evidence="3">
    <location>
        <begin position="169"/>
        <end position="206"/>
    </location>
</feature>
<comment type="catalytic activity">
    <reaction evidence="1">
        <text>Thiol-dependent hydrolysis of ester, thioester, amide, peptide and isopeptide bonds formed by the C-terminal Gly of ubiquitin (a 76-residue protein attached to proteins as an intracellular targeting signal).</text>
        <dbReference type="EC" id="3.4.19.12"/>
    </reaction>
</comment>
<dbReference type="Gene3D" id="3.90.70.10">
    <property type="entry name" value="Cysteine proteinases"/>
    <property type="match status" value="1"/>
</dbReference>
<dbReference type="InterPro" id="IPR050185">
    <property type="entry name" value="Ub_carboxyl-term_hydrolase"/>
</dbReference>
<proteinExistence type="predicted"/>
<feature type="compositionally biased region" description="Basic and acidic residues" evidence="3">
    <location>
        <begin position="626"/>
        <end position="638"/>
    </location>
</feature>
<dbReference type="KEGG" id="aqu:100638851"/>
<evidence type="ECO:0000256" key="2">
    <source>
        <dbReference type="ARBA" id="ARBA00012759"/>
    </source>
</evidence>
<dbReference type="CDD" id="cd02674">
    <property type="entry name" value="Peptidase_C19R"/>
    <property type="match status" value="1"/>
</dbReference>
<gene>
    <name evidence="5" type="primary">100638851</name>
</gene>
<feature type="compositionally biased region" description="Polar residues" evidence="3">
    <location>
        <begin position="547"/>
        <end position="563"/>
    </location>
</feature>
<dbReference type="EnsemblMetazoa" id="Aqu2.1.32864_001">
    <property type="protein sequence ID" value="Aqu2.1.32864_001"/>
    <property type="gene ID" value="Aqu2.1.32864"/>
</dbReference>
<evidence type="ECO:0000313" key="5">
    <source>
        <dbReference type="EnsemblMetazoa" id="Aqu2.1.32864_001"/>
    </source>
</evidence>
<dbReference type="Proteomes" id="UP000007879">
    <property type="component" value="Unassembled WGS sequence"/>
</dbReference>